<dbReference type="InterPro" id="IPR049163">
    <property type="entry name" value="Pif1-like_2B_dom"/>
</dbReference>
<reference evidence="5" key="3">
    <citation type="submission" date="2018-07" db="EMBL/GenBank/DDBJ databases">
        <title>WGS assembly of Glycine max.</title>
        <authorList>
            <person name="Schmutz J."/>
            <person name="Cannon S."/>
            <person name="Schlueter J."/>
            <person name="Ma J."/>
            <person name="Mitros T."/>
            <person name="Nelson W."/>
            <person name="Hyten D."/>
            <person name="Song Q."/>
            <person name="Thelen J."/>
            <person name="Cheng J."/>
            <person name="Xu D."/>
            <person name="Hellsten U."/>
            <person name="May G."/>
            <person name="Yu Y."/>
            <person name="Sakurai T."/>
            <person name="Umezawa T."/>
            <person name="Bhattacharyya M."/>
            <person name="Sandhu D."/>
            <person name="Valliyodan B."/>
            <person name="Lindquist E."/>
            <person name="Peto M."/>
            <person name="Grant D."/>
            <person name="Shu S."/>
            <person name="Goodstein D."/>
            <person name="Barry K."/>
            <person name="Futrell-Griggs M."/>
            <person name="Abernathy B."/>
            <person name="Du J."/>
            <person name="Tian Z."/>
            <person name="Zhu L."/>
            <person name="Gill N."/>
            <person name="Joshi T."/>
            <person name="Libault M."/>
            <person name="Sethuraman A."/>
            <person name="Zhang X."/>
            <person name="Shinozaki K."/>
            <person name="Nguyen H."/>
            <person name="Wing R."/>
            <person name="Cregan P."/>
            <person name="Specht J."/>
            <person name="Grimwood J."/>
            <person name="Rokhsar D."/>
            <person name="Stacey G."/>
            <person name="Shoemaker R."/>
            <person name="Jackson S."/>
        </authorList>
    </citation>
    <scope>NUCLEOTIDE SEQUENCE</scope>
    <source>
        <tissue evidence="5">Callus</tissue>
    </source>
</reference>
<dbReference type="EnsemblPlants" id="KRG99530">
    <property type="protein sequence ID" value="KRG99530"/>
    <property type="gene ID" value="GLYMA_18G152100"/>
</dbReference>
<keyword evidence="1" id="KW-0234">DNA repair</keyword>
<dbReference type="EMBL" id="CM000851">
    <property type="protein sequence ID" value="KRG99530.1"/>
    <property type="molecule type" value="Genomic_DNA"/>
</dbReference>
<dbReference type="GO" id="GO:0000723">
    <property type="term" value="P:telomere maintenance"/>
    <property type="evidence" value="ECO:0007669"/>
    <property type="project" value="InterPro"/>
</dbReference>
<dbReference type="GO" id="GO:0005524">
    <property type="term" value="F:ATP binding"/>
    <property type="evidence" value="ECO:0007669"/>
    <property type="project" value="UniProtKB-KW"/>
</dbReference>
<comment type="cofactor">
    <cofactor evidence="1">
        <name>Mg(2+)</name>
        <dbReference type="ChEBI" id="CHEBI:18420"/>
    </cofactor>
</comment>
<evidence type="ECO:0000313" key="7">
    <source>
        <dbReference type="Proteomes" id="UP000008827"/>
    </source>
</evidence>
<keyword evidence="1" id="KW-0227">DNA damage</keyword>
<dbReference type="Pfam" id="PF14214">
    <property type="entry name" value="Helitron_like_N"/>
    <property type="match status" value="1"/>
</dbReference>
<dbReference type="Gramene" id="KRG99530">
    <property type="protein sequence ID" value="KRG99530"/>
    <property type="gene ID" value="GLYMA_18G152100"/>
</dbReference>
<feature type="domain" description="Helitron helicase-like" evidence="3">
    <location>
        <begin position="300"/>
        <end position="476"/>
    </location>
</feature>
<dbReference type="GO" id="GO:0016787">
    <property type="term" value="F:hydrolase activity"/>
    <property type="evidence" value="ECO:0007669"/>
    <property type="project" value="UniProtKB-KW"/>
</dbReference>
<evidence type="ECO:0000313" key="6">
    <source>
        <dbReference type="EnsemblPlants" id="KRG99530"/>
    </source>
</evidence>
<proteinExistence type="inferred from homology"/>
<dbReference type="OrthoDB" id="1426855at2759"/>
<evidence type="ECO:0000259" key="2">
    <source>
        <dbReference type="Pfam" id="PF05970"/>
    </source>
</evidence>
<dbReference type="InParanoid" id="A0A0R0FB23"/>
<dbReference type="SUPFAM" id="SSF52540">
    <property type="entry name" value="P-loop containing nucleoside triphosphate hydrolases"/>
    <property type="match status" value="2"/>
</dbReference>
<comment type="similarity">
    <text evidence="1">Belongs to the helicase family.</text>
</comment>
<evidence type="ECO:0000256" key="1">
    <source>
        <dbReference type="RuleBase" id="RU363044"/>
    </source>
</evidence>
<keyword evidence="1" id="KW-0547">Nucleotide-binding</keyword>
<evidence type="ECO:0000259" key="4">
    <source>
        <dbReference type="Pfam" id="PF21530"/>
    </source>
</evidence>
<dbReference type="GO" id="GO:0006281">
    <property type="term" value="P:DNA repair"/>
    <property type="evidence" value="ECO:0007669"/>
    <property type="project" value="UniProtKB-KW"/>
</dbReference>
<dbReference type="InterPro" id="IPR027417">
    <property type="entry name" value="P-loop_NTPase"/>
</dbReference>
<name>A0A0R0FB23_SOYBN</name>
<dbReference type="AlphaFoldDB" id="A0A0R0FB23"/>
<reference evidence="6" key="2">
    <citation type="submission" date="2018-02" db="UniProtKB">
        <authorList>
            <consortium name="EnsemblPlants"/>
        </authorList>
    </citation>
    <scope>IDENTIFICATION</scope>
    <source>
        <strain evidence="6">Williams 82</strain>
    </source>
</reference>
<sequence length="1358" mass="155454">MSKFLHLHVGAGYKDIGDPIWQCKQCKAKMWYDERINKDKQTKNPKFSLCCGDGKIQLPILHDAPQPLRQLLFDSRDSQAKKFQQNIRLYNLMFAFTSPGVKVGTSYSTGRGPPTLRIHGQSHHLIGSLLPMPDNSPKFAQLYIYDTENEVNNRLSQYPIKNNVDEDIIIGIKNMLDTHNPYAQKFRMARDKLDSSAVCDLKLKLISDRQTDGRLYNLPNASEVAALIVGDKHTANNKDIIIEKQIGMLQRINELHPAYLPLQYPLLYPHGEDGYRPNILHKHHPHSHVAKRNKVTMREYFCYRMQSRDNEAQTILHSRRLLHQWVVDGYCMIESQKLNYVRQHQQELRVDKYINLNDCNNQPLTQGNEKGKRIILPSLFVGSLRYMQQLYFDRMAICAHVGFPDLFLTLTCNPAWLEIQRQVAKSNLTAHDCPDVVSRVFKMKLNQLMHDLKSGHVFGPILALAKRGLPYAHILIFLHPSNKYPNPEDIDNIIFAEIPNKDTDPELYQIVNNHMMHGPCGLANKRAPCMVNGKCFRFFPKKFQPATIVDQDGFPVYRRRDTRRTVQKQGVHLDNRFAVPYSPHLLLKYRTHLNYINKGSDRITTAIVNDQNQDGTHNQVHDEIKHYLDCRYVSAPEACWKIFAFPMHGHAPAVERLYFHLENQQPVYWKDSEEIGTVLAKSTIKESMFTTWMDSNKIYHHGRDLTYAEYVSKFVYDARKRCWKPRKQGNTIGRLIWVPPSSGELVYMRMMLSSAKGSQCYEDIRTVENVVYHTFREACFAKGFLGSDQEFVGALREANTWGTPHYLRKLFVKLLFMNTMDRPEYVWKQTWQWMANDIVFNHRRQGIQLIDKEKMHLCLTTIENLLQANRKSLRDFPSMPYPLGYAANTHQNNLIYNELAYDGDILAAEFDKCYQWLTDEQASIFNKIMHVVATQSGGVYFLYGYGGTGKTFVWKTLSSAIRSTGGIVLTVASSGIASILLPGGRTTYSKFAIPVPATKNSTCNIYQGSDLAKLLHITKLIIWDEAPMCHRYNIEALDKSLQDIMHNGNPFGGKVIVFGGNRSDIVYATLNSFYIWNHCQILKLTKNMWLQSNPTDHSNLDELKQFFEWLLDIGDGKLAEPNDGYGEITIPNEFLIKDFQDPIQAIVEATYPYILHNYSNGDLLQKRVVLAFTKDVVDKINDYVLSLIPGEEKEYCSADSVDKSDELLSPAFGVLTAEFLNSLKISGIPNHKLIIKVGTPIILLRNLDQADGLCNGTRLIVTRLGSSVVEAAIITGPNIGHRTYIPRMNLSPSDSPRPFKLIRRQFPFMVSFAMTINKSQGQSLAHVGLYLPTPVFLTASTPKNTTINVVYKKVFSNL</sequence>
<accession>A0A0R0FB23</accession>
<keyword evidence="7" id="KW-1185">Reference proteome</keyword>
<gene>
    <name evidence="5" type="ORF">GLYMA_18G152100</name>
</gene>
<keyword evidence="1" id="KW-0347">Helicase</keyword>
<keyword evidence="1" id="KW-0233">DNA recombination</keyword>
<keyword evidence="1" id="KW-0378">Hydrolase</keyword>
<evidence type="ECO:0000313" key="5">
    <source>
        <dbReference type="EMBL" id="KRG99530.1"/>
    </source>
</evidence>
<dbReference type="PANTHER" id="PTHR10492">
    <property type="match status" value="1"/>
</dbReference>
<dbReference type="Proteomes" id="UP000008827">
    <property type="component" value="Chromosome 18"/>
</dbReference>
<dbReference type="PaxDb" id="3847-GLYMA18G26161.1"/>
<protein>
    <recommendedName>
        <fullName evidence="1">ATP-dependent DNA helicase</fullName>
        <ecNumber evidence="1">5.6.2.3</ecNumber>
    </recommendedName>
</protein>
<dbReference type="Pfam" id="PF05970">
    <property type="entry name" value="PIF1"/>
    <property type="match status" value="1"/>
</dbReference>
<dbReference type="EC" id="5.6.2.3" evidence="1"/>
<dbReference type="Gene3D" id="3.40.50.300">
    <property type="entry name" value="P-loop containing nucleotide triphosphate hydrolases"/>
    <property type="match status" value="1"/>
</dbReference>
<dbReference type="GO" id="GO:0043139">
    <property type="term" value="F:5'-3' DNA helicase activity"/>
    <property type="evidence" value="ECO:0007669"/>
    <property type="project" value="UniProtKB-EC"/>
</dbReference>
<dbReference type="InterPro" id="IPR025476">
    <property type="entry name" value="Helitron_helicase-like"/>
</dbReference>
<evidence type="ECO:0000259" key="3">
    <source>
        <dbReference type="Pfam" id="PF14214"/>
    </source>
</evidence>
<dbReference type="Pfam" id="PF21530">
    <property type="entry name" value="Pif1_2B_dom"/>
    <property type="match status" value="1"/>
</dbReference>
<dbReference type="InterPro" id="IPR010285">
    <property type="entry name" value="DNA_helicase_pif1-like_DEAD"/>
</dbReference>
<comment type="catalytic activity">
    <reaction evidence="1">
        <text>ATP + H2O = ADP + phosphate + H(+)</text>
        <dbReference type="Rhea" id="RHEA:13065"/>
        <dbReference type="ChEBI" id="CHEBI:15377"/>
        <dbReference type="ChEBI" id="CHEBI:15378"/>
        <dbReference type="ChEBI" id="CHEBI:30616"/>
        <dbReference type="ChEBI" id="CHEBI:43474"/>
        <dbReference type="ChEBI" id="CHEBI:456216"/>
        <dbReference type="EC" id="5.6.2.3"/>
    </reaction>
</comment>
<keyword evidence="1" id="KW-0067">ATP-binding</keyword>
<reference evidence="5 6" key="1">
    <citation type="journal article" date="2010" name="Nature">
        <title>Genome sequence of the palaeopolyploid soybean.</title>
        <authorList>
            <person name="Schmutz J."/>
            <person name="Cannon S.B."/>
            <person name="Schlueter J."/>
            <person name="Ma J."/>
            <person name="Mitros T."/>
            <person name="Nelson W."/>
            <person name="Hyten D.L."/>
            <person name="Song Q."/>
            <person name="Thelen J.J."/>
            <person name="Cheng J."/>
            <person name="Xu D."/>
            <person name="Hellsten U."/>
            <person name="May G.D."/>
            <person name="Yu Y."/>
            <person name="Sakurai T."/>
            <person name="Umezawa T."/>
            <person name="Bhattacharyya M.K."/>
            <person name="Sandhu D."/>
            <person name="Valliyodan B."/>
            <person name="Lindquist E."/>
            <person name="Peto M."/>
            <person name="Grant D."/>
            <person name="Shu S."/>
            <person name="Goodstein D."/>
            <person name="Barry K."/>
            <person name="Futrell-Griggs M."/>
            <person name="Abernathy B."/>
            <person name="Du J."/>
            <person name="Tian Z."/>
            <person name="Zhu L."/>
            <person name="Gill N."/>
            <person name="Joshi T."/>
            <person name="Libault M."/>
            <person name="Sethuraman A."/>
            <person name="Zhang X.-C."/>
            <person name="Shinozaki K."/>
            <person name="Nguyen H.T."/>
            <person name="Wing R.A."/>
            <person name="Cregan P."/>
            <person name="Specht J."/>
            <person name="Grimwood J."/>
            <person name="Rokhsar D."/>
            <person name="Stacey G."/>
            <person name="Shoemaker R.C."/>
            <person name="Jackson S.A."/>
        </authorList>
    </citation>
    <scope>NUCLEOTIDE SEQUENCE [LARGE SCALE GENOMIC DNA]</scope>
    <source>
        <strain evidence="6">cv. Williams 82</strain>
        <tissue evidence="5">Callus</tissue>
    </source>
</reference>
<dbReference type="PANTHER" id="PTHR10492:SF78">
    <property type="entry name" value="ATP-DEPENDENT DNA HELICASE"/>
    <property type="match status" value="1"/>
</dbReference>
<feature type="domain" description="DNA helicase Pif1-like 2B" evidence="4">
    <location>
        <begin position="1218"/>
        <end position="1264"/>
    </location>
</feature>
<feature type="domain" description="DNA helicase Pif1-like DEAD-box helicase" evidence="2">
    <location>
        <begin position="917"/>
        <end position="1123"/>
    </location>
</feature>
<organism evidence="5">
    <name type="scientific">Glycine max</name>
    <name type="common">Soybean</name>
    <name type="synonym">Glycine hispida</name>
    <dbReference type="NCBI Taxonomy" id="3847"/>
    <lineage>
        <taxon>Eukaryota</taxon>
        <taxon>Viridiplantae</taxon>
        <taxon>Streptophyta</taxon>
        <taxon>Embryophyta</taxon>
        <taxon>Tracheophyta</taxon>
        <taxon>Spermatophyta</taxon>
        <taxon>Magnoliopsida</taxon>
        <taxon>eudicotyledons</taxon>
        <taxon>Gunneridae</taxon>
        <taxon>Pentapetalae</taxon>
        <taxon>rosids</taxon>
        <taxon>fabids</taxon>
        <taxon>Fabales</taxon>
        <taxon>Fabaceae</taxon>
        <taxon>Papilionoideae</taxon>
        <taxon>50 kb inversion clade</taxon>
        <taxon>NPAAA clade</taxon>
        <taxon>indigoferoid/millettioid clade</taxon>
        <taxon>Phaseoleae</taxon>
        <taxon>Glycine</taxon>
        <taxon>Glycine subgen. Soja</taxon>
    </lineage>
</organism>
<dbReference type="GO" id="GO:0006310">
    <property type="term" value="P:DNA recombination"/>
    <property type="evidence" value="ECO:0007669"/>
    <property type="project" value="UniProtKB-KW"/>
</dbReference>